<accession>A0A5J4UT93</accession>
<evidence type="ECO:0000313" key="1">
    <source>
        <dbReference type="EMBL" id="KAA6372935.1"/>
    </source>
</evidence>
<sequence>MNKEIEESGGSEEIQANLFRLKEIGGDDVNYWATESILSKLQSQIEPINSRISATSCAIAPSAPGLGLPQRAPELTSTVPMIDAFQSCQTLCDVEL</sequence>
<feature type="non-terminal residue" evidence="1">
    <location>
        <position position="96"/>
    </location>
</feature>
<dbReference type="AlphaFoldDB" id="A0A5J4UT93"/>
<gene>
    <name evidence="1" type="ORF">EZS28_031538</name>
</gene>
<reference evidence="1 2" key="1">
    <citation type="submission" date="2019-03" db="EMBL/GenBank/DDBJ databases">
        <title>Single cell metagenomics reveals metabolic interactions within the superorganism composed of flagellate Streblomastix strix and complex community of Bacteroidetes bacteria on its surface.</title>
        <authorList>
            <person name="Treitli S.C."/>
            <person name="Kolisko M."/>
            <person name="Husnik F."/>
            <person name="Keeling P."/>
            <person name="Hampl V."/>
        </authorList>
    </citation>
    <scope>NUCLEOTIDE SEQUENCE [LARGE SCALE GENOMIC DNA]</scope>
    <source>
        <strain evidence="1">ST1C</strain>
    </source>
</reference>
<evidence type="ECO:0000313" key="2">
    <source>
        <dbReference type="Proteomes" id="UP000324800"/>
    </source>
</evidence>
<protein>
    <submittedName>
        <fullName evidence="1">Uncharacterized protein</fullName>
    </submittedName>
</protein>
<name>A0A5J4UT93_9EUKA</name>
<organism evidence="1 2">
    <name type="scientific">Streblomastix strix</name>
    <dbReference type="NCBI Taxonomy" id="222440"/>
    <lineage>
        <taxon>Eukaryota</taxon>
        <taxon>Metamonada</taxon>
        <taxon>Preaxostyla</taxon>
        <taxon>Oxymonadida</taxon>
        <taxon>Streblomastigidae</taxon>
        <taxon>Streblomastix</taxon>
    </lineage>
</organism>
<dbReference type="EMBL" id="SNRW01013158">
    <property type="protein sequence ID" value="KAA6372935.1"/>
    <property type="molecule type" value="Genomic_DNA"/>
</dbReference>
<dbReference type="Proteomes" id="UP000324800">
    <property type="component" value="Unassembled WGS sequence"/>
</dbReference>
<comment type="caution">
    <text evidence="1">The sequence shown here is derived from an EMBL/GenBank/DDBJ whole genome shotgun (WGS) entry which is preliminary data.</text>
</comment>
<proteinExistence type="predicted"/>